<reference evidence="3" key="1">
    <citation type="journal article" date="2012" name="J. Bacteriol.">
        <title>Genome Sequence of Streptomyces auratus Strain AGR0001, a Phoslactomycin-Producing Actinomycete.</title>
        <authorList>
            <person name="Han X."/>
            <person name="Li M."/>
            <person name="Ding Z."/>
            <person name="Zhao J."/>
            <person name="Ji K."/>
            <person name="Wen M."/>
            <person name="Lu T."/>
        </authorList>
    </citation>
    <scope>NUCLEOTIDE SEQUENCE</scope>
    <source>
        <strain evidence="3">AGR0001</strain>
    </source>
</reference>
<evidence type="ECO:0000313" key="4">
    <source>
        <dbReference type="Proteomes" id="UP000009036"/>
    </source>
</evidence>
<dbReference type="InterPro" id="IPR036388">
    <property type="entry name" value="WH-like_DNA-bd_sf"/>
</dbReference>
<evidence type="ECO:0000256" key="1">
    <source>
        <dbReference type="SAM" id="MobiDB-lite"/>
    </source>
</evidence>
<dbReference type="OrthoDB" id="4952043at2"/>
<dbReference type="InterPro" id="IPR036390">
    <property type="entry name" value="WH_DNA-bd_sf"/>
</dbReference>
<dbReference type="SUPFAM" id="SSF46785">
    <property type="entry name" value="Winged helix' DNA-binding domain"/>
    <property type="match status" value="1"/>
</dbReference>
<reference evidence="3" key="2">
    <citation type="submission" date="2021-04" db="EMBL/GenBank/DDBJ databases">
        <authorList>
            <person name="Wen M.-L."/>
            <person name="Han X.-L."/>
            <person name="Xiong J."/>
        </authorList>
    </citation>
    <scope>NUCLEOTIDE SEQUENCE</scope>
    <source>
        <strain evidence="3">AGR0001</strain>
    </source>
</reference>
<dbReference type="KEGG" id="sauh:SU9_000275"/>
<dbReference type="Gene3D" id="1.10.10.10">
    <property type="entry name" value="Winged helix-like DNA-binding domain superfamily/Winged helix DNA-binding domain"/>
    <property type="match status" value="1"/>
</dbReference>
<accession>A0A8B1N122</accession>
<dbReference type="EMBL" id="CP072931">
    <property type="protein sequence ID" value="QTZ90078.1"/>
    <property type="molecule type" value="Genomic_DNA"/>
</dbReference>
<evidence type="ECO:0000259" key="2">
    <source>
        <dbReference type="Pfam" id="PF13601"/>
    </source>
</evidence>
<dbReference type="Proteomes" id="UP000009036">
    <property type="component" value="Chromosome"/>
</dbReference>
<sequence>MRRGGIPTHGLHGPPHRTGSPPGRTGQRVSEARFDEIIHPANRLQICAILAAADSMAFSAIQETLGVSDSVLSKQVKILQRAGYLTVAKKTSNSHLRTWLSLTPSGRKALAGHLAELRRIADLADSARRHTV</sequence>
<dbReference type="Pfam" id="PF13601">
    <property type="entry name" value="HTH_34"/>
    <property type="match status" value="1"/>
</dbReference>
<protein>
    <submittedName>
        <fullName evidence="3">Transcriptional regulator</fullName>
    </submittedName>
</protein>
<proteinExistence type="predicted"/>
<name>A0A8B1N122_9ACTN</name>
<evidence type="ECO:0000313" key="3">
    <source>
        <dbReference type="EMBL" id="QTZ90078.1"/>
    </source>
</evidence>
<dbReference type="InterPro" id="IPR027395">
    <property type="entry name" value="WH_DNA-bd_dom"/>
</dbReference>
<dbReference type="PANTHER" id="PTHR37318:SF1">
    <property type="entry name" value="BSL7504 PROTEIN"/>
    <property type="match status" value="1"/>
</dbReference>
<dbReference type="PANTHER" id="PTHR37318">
    <property type="entry name" value="BSL7504 PROTEIN"/>
    <property type="match status" value="1"/>
</dbReference>
<gene>
    <name evidence="3" type="ORF">SU9_000275</name>
</gene>
<dbReference type="AlphaFoldDB" id="A0A8B1N122"/>
<feature type="region of interest" description="Disordered" evidence="1">
    <location>
        <begin position="1"/>
        <end position="28"/>
    </location>
</feature>
<organism evidence="3 4">
    <name type="scientific">Streptomyces auratus AGR0001</name>
    <dbReference type="NCBI Taxonomy" id="1160718"/>
    <lineage>
        <taxon>Bacteria</taxon>
        <taxon>Bacillati</taxon>
        <taxon>Actinomycetota</taxon>
        <taxon>Actinomycetes</taxon>
        <taxon>Kitasatosporales</taxon>
        <taxon>Streptomycetaceae</taxon>
        <taxon>Streptomyces</taxon>
    </lineage>
</organism>
<keyword evidence="4" id="KW-1185">Reference proteome</keyword>
<feature type="domain" description="Winged helix DNA-binding" evidence="2">
    <location>
        <begin position="43"/>
        <end position="120"/>
    </location>
</feature>